<name>K1VWQ3_TRIAC</name>
<dbReference type="EMBL" id="AMBO01000323">
    <property type="protein sequence ID" value="EKD01233.1"/>
    <property type="molecule type" value="Genomic_DNA"/>
</dbReference>
<evidence type="ECO:0000313" key="3">
    <source>
        <dbReference type="Proteomes" id="UP000006757"/>
    </source>
</evidence>
<feature type="chain" id="PRO_5003852141" evidence="1">
    <location>
        <begin position="19"/>
        <end position="67"/>
    </location>
</feature>
<keyword evidence="3" id="KW-1185">Reference proteome</keyword>
<gene>
    <name evidence="2" type="ORF">A1Q2_04458</name>
</gene>
<evidence type="ECO:0000256" key="1">
    <source>
        <dbReference type="SAM" id="SignalP"/>
    </source>
</evidence>
<accession>K1VWQ3</accession>
<evidence type="ECO:0000313" key="2">
    <source>
        <dbReference type="EMBL" id="EKD01233.1"/>
    </source>
</evidence>
<dbReference type="HOGENOM" id="CLU_2814241_0_0_1"/>
<organism evidence="2 3">
    <name type="scientific">Trichosporon asahii var. asahii (strain CBS 8904)</name>
    <name type="common">Yeast</name>
    <dbReference type="NCBI Taxonomy" id="1220162"/>
    <lineage>
        <taxon>Eukaryota</taxon>
        <taxon>Fungi</taxon>
        <taxon>Dikarya</taxon>
        <taxon>Basidiomycota</taxon>
        <taxon>Agaricomycotina</taxon>
        <taxon>Tremellomycetes</taxon>
        <taxon>Trichosporonales</taxon>
        <taxon>Trichosporonaceae</taxon>
        <taxon>Trichosporon</taxon>
    </lineage>
</organism>
<comment type="caution">
    <text evidence="2">The sequence shown here is derived from an EMBL/GenBank/DDBJ whole genome shotgun (WGS) entry which is preliminary data.</text>
</comment>
<feature type="signal peptide" evidence="1">
    <location>
        <begin position="1"/>
        <end position="18"/>
    </location>
</feature>
<dbReference type="AlphaFoldDB" id="K1VWQ3"/>
<keyword evidence="1" id="KW-0732">Signal</keyword>
<proteinExistence type="predicted"/>
<protein>
    <submittedName>
        <fullName evidence="2">Uncharacterized protein</fullName>
    </submittedName>
</protein>
<dbReference type="Proteomes" id="UP000006757">
    <property type="component" value="Unassembled WGS sequence"/>
</dbReference>
<sequence>MVFKTFACLVALMVPVLAAPIPVRRTAIEAAMLEIERDVLPLHQISKRRDAVDPENTASAEPSLWPV</sequence>
<dbReference type="InParanoid" id="K1VWQ3"/>
<reference evidence="2 3" key="1">
    <citation type="journal article" date="2012" name="Eukaryot. Cell">
        <title>Genome sequence of the Trichosporon asahii environmental strain CBS 8904.</title>
        <authorList>
            <person name="Yang R.Y."/>
            <person name="Li H.T."/>
            <person name="Zhu H."/>
            <person name="Zhou G.P."/>
            <person name="Wang M."/>
            <person name="Wang L."/>
        </authorList>
    </citation>
    <scope>NUCLEOTIDE SEQUENCE [LARGE SCALE GENOMIC DNA]</scope>
    <source>
        <strain evidence="2 3">CBS 8904</strain>
    </source>
</reference>